<proteinExistence type="predicted"/>
<keyword evidence="3" id="KW-1185">Reference proteome</keyword>
<dbReference type="PANTHER" id="PTHR31606:SF1">
    <property type="entry name" value="WW DOMAIN BINDING PROTEIN 2, ISOFORM E"/>
    <property type="match status" value="1"/>
</dbReference>
<dbReference type="PANTHER" id="PTHR31606">
    <property type="entry name" value="WW DOMAIN BINDING PROTEIN 2, ISOFORM E"/>
    <property type="match status" value="1"/>
</dbReference>
<dbReference type="InterPro" id="IPR044852">
    <property type="entry name" value="WBP2-like"/>
</dbReference>
<dbReference type="Proteomes" id="UP000030854">
    <property type="component" value="Unassembled WGS sequence"/>
</dbReference>
<sequence>MSLNWVMTSSNGQDFLKLPNERILFTSHPRTSLEIITPNNIVGTPPFSPKSDGGIAYITNQRIVYLPSNPKPALKSFSCPILNIQDTYIHSPFFGANSWFGTCKPVPGGGIPTAFSVVEIKFVFRDGGAFNFRSCFEEIKERLHQAYSVAQETTSHEIDFTDIDIEPLPAYRSARELREESEIERSPAYQKYETDSSNEENGTIKNEQIRTIPAEAPPSYEEFQAQVNHADREQDIRQVVDITPVSAG</sequence>
<evidence type="ECO:0000313" key="2">
    <source>
        <dbReference type="EMBL" id="KHJ31374.1"/>
    </source>
</evidence>
<dbReference type="STRING" id="52586.A0A0B1P401"/>
<dbReference type="OrthoDB" id="1259151at2759"/>
<reference evidence="2 3" key="1">
    <citation type="journal article" date="2014" name="BMC Genomics">
        <title>Adaptive genomic structural variation in the grape powdery mildew pathogen, Erysiphe necator.</title>
        <authorList>
            <person name="Jones L."/>
            <person name="Riaz S."/>
            <person name="Morales-Cruz A."/>
            <person name="Amrine K.C."/>
            <person name="McGuire B."/>
            <person name="Gubler W.D."/>
            <person name="Walker M.A."/>
            <person name="Cantu D."/>
        </authorList>
    </citation>
    <scope>NUCLEOTIDE SEQUENCE [LARGE SCALE GENOMIC DNA]</scope>
    <source>
        <strain evidence="3">c</strain>
    </source>
</reference>
<dbReference type="CDD" id="cd13214">
    <property type="entry name" value="PH-GRAM_WBP2"/>
    <property type="match status" value="1"/>
</dbReference>
<dbReference type="GO" id="GO:0031490">
    <property type="term" value="F:chromatin DNA binding"/>
    <property type="evidence" value="ECO:0007669"/>
    <property type="project" value="TreeGrafter"/>
</dbReference>
<organism evidence="2 3">
    <name type="scientific">Uncinula necator</name>
    <name type="common">Grape powdery mildew</name>
    <dbReference type="NCBI Taxonomy" id="52586"/>
    <lineage>
        <taxon>Eukaryota</taxon>
        <taxon>Fungi</taxon>
        <taxon>Dikarya</taxon>
        <taxon>Ascomycota</taxon>
        <taxon>Pezizomycotina</taxon>
        <taxon>Leotiomycetes</taxon>
        <taxon>Erysiphales</taxon>
        <taxon>Erysiphaceae</taxon>
        <taxon>Erysiphe</taxon>
    </lineage>
</organism>
<dbReference type="AlphaFoldDB" id="A0A0B1P401"/>
<protein>
    <submittedName>
        <fullName evidence="2">Putative upf0664 stress-induced protein</fullName>
    </submittedName>
</protein>
<dbReference type="OMA" id="SNRLEDH"/>
<dbReference type="GO" id="GO:0005634">
    <property type="term" value="C:nucleus"/>
    <property type="evidence" value="ECO:0007669"/>
    <property type="project" value="TreeGrafter"/>
</dbReference>
<dbReference type="GO" id="GO:0003713">
    <property type="term" value="F:transcription coactivator activity"/>
    <property type="evidence" value="ECO:0007669"/>
    <property type="project" value="InterPro"/>
</dbReference>
<feature type="region of interest" description="Disordered" evidence="1">
    <location>
        <begin position="177"/>
        <end position="217"/>
    </location>
</feature>
<gene>
    <name evidence="2" type="ORF">EV44_g1632</name>
</gene>
<comment type="caution">
    <text evidence="2">The sequence shown here is derived from an EMBL/GenBank/DDBJ whole genome shotgun (WGS) entry which is preliminary data.</text>
</comment>
<name>A0A0B1P401_UNCNE</name>
<dbReference type="HOGENOM" id="CLU_066296_1_0_1"/>
<evidence type="ECO:0000256" key="1">
    <source>
        <dbReference type="SAM" id="MobiDB-lite"/>
    </source>
</evidence>
<accession>A0A0B1P401</accession>
<evidence type="ECO:0000313" key="3">
    <source>
        <dbReference type="Proteomes" id="UP000030854"/>
    </source>
</evidence>
<dbReference type="EMBL" id="JNVN01002948">
    <property type="protein sequence ID" value="KHJ31374.1"/>
    <property type="molecule type" value="Genomic_DNA"/>
</dbReference>
<dbReference type="SUPFAM" id="SSF50729">
    <property type="entry name" value="PH domain-like"/>
    <property type="match status" value="1"/>
</dbReference>